<dbReference type="PANTHER" id="PTHR40039:SF1">
    <property type="entry name" value="PROTEIN DLTD"/>
    <property type="match status" value="1"/>
</dbReference>
<organism evidence="2 3">
    <name type="scientific">Clostridium weizhouense</name>
    <dbReference type="NCBI Taxonomy" id="2859781"/>
    <lineage>
        <taxon>Bacteria</taxon>
        <taxon>Bacillati</taxon>
        <taxon>Bacillota</taxon>
        <taxon>Clostridia</taxon>
        <taxon>Eubacteriales</taxon>
        <taxon>Clostridiaceae</taxon>
        <taxon>Clostridium</taxon>
    </lineage>
</organism>
<keyword evidence="1" id="KW-1003">Cell membrane</keyword>
<gene>
    <name evidence="2" type="primary">dltD</name>
    <name evidence="2" type="ORF">KYD98_15310</name>
</gene>
<sequence>MKKIFSILIPIVFAIIFTIGIDKSLDNKIDMLCKTKDISLVGKVYGDAVKDKSAVIKDLLSAKGDLFLIGSSELGIDVEQNPINLFPIKGCGYDVSCFGRPYTQDLQQATYLGATNLQSNQKVAFISSIQWFEDKNAIGPSHFAVNFSDIQFYKFLKNPKISDENKQYYAGRISKLLTKAKKNPAEAFYAKLYYNPTPTKKVLKLIFEPYYKTKQYLLNIKDKALIYKKLKSLPDGAPKTGYTIDWKAEKSKAQDEINKTVSTNEFHISDKWYNKNLKKELDNLKLQSKDEDPVNSKEMDDYKFFLSVCKELDIKPYVILMPVNGWFYDYTGLTKDKRYQFYDKVKELAEGYNLEVLDLREHEYEKGFLIDPKHLGKTGWLKVSENIFNYFNKKQ</sequence>
<dbReference type="PIRSF" id="PIRSF021438">
    <property type="entry name" value="DltD"/>
    <property type="match status" value="1"/>
</dbReference>
<evidence type="ECO:0000256" key="1">
    <source>
        <dbReference type="PIRNR" id="PIRNR021438"/>
    </source>
</evidence>
<proteinExistence type="inferred from homology"/>
<name>A0ABS7AS02_9CLOT</name>
<dbReference type="RefSeq" id="WP_219780921.1">
    <property type="nucleotide sequence ID" value="NZ_JAHXPT010000014.1"/>
</dbReference>
<accession>A0ABS7AS02</accession>
<keyword evidence="1" id="KW-0472">Membrane</keyword>
<dbReference type="EMBL" id="JAHXPT010000014">
    <property type="protein sequence ID" value="MBW6411458.1"/>
    <property type="molecule type" value="Genomic_DNA"/>
</dbReference>
<dbReference type="SUPFAM" id="SSF52266">
    <property type="entry name" value="SGNH hydrolase"/>
    <property type="match status" value="1"/>
</dbReference>
<dbReference type="Pfam" id="PF04914">
    <property type="entry name" value="DltD"/>
    <property type="match status" value="1"/>
</dbReference>
<dbReference type="InterPro" id="IPR023896">
    <property type="entry name" value="LTA_DltD"/>
</dbReference>
<comment type="pathway">
    <text evidence="1">Cell wall biogenesis; lipoteichoic acid biosynthesis.</text>
</comment>
<evidence type="ECO:0000313" key="3">
    <source>
        <dbReference type="Proteomes" id="UP001519921"/>
    </source>
</evidence>
<dbReference type="NCBIfam" id="TIGR04092">
    <property type="entry name" value="LTA_DltD"/>
    <property type="match status" value="1"/>
</dbReference>
<keyword evidence="3" id="KW-1185">Reference proteome</keyword>
<dbReference type="PANTHER" id="PTHR40039">
    <property type="entry name" value="PROTEIN DLTD"/>
    <property type="match status" value="1"/>
</dbReference>
<comment type="similarity">
    <text evidence="1">Belongs to the DltD family.</text>
</comment>
<dbReference type="InterPro" id="IPR006998">
    <property type="entry name" value="DltD"/>
</dbReference>
<dbReference type="Proteomes" id="UP001519921">
    <property type="component" value="Unassembled WGS sequence"/>
</dbReference>
<protein>
    <recommendedName>
        <fullName evidence="1">Protein DltD</fullName>
    </recommendedName>
</protein>
<evidence type="ECO:0000313" key="2">
    <source>
        <dbReference type="EMBL" id="MBW6411458.1"/>
    </source>
</evidence>
<reference evidence="2 3" key="1">
    <citation type="submission" date="2021-07" db="EMBL/GenBank/DDBJ databases">
        <title>Clostridium weizhouense sp. nov., an anaerobic bacterium isolated from activated sludge of Petroleum wastewater.</title>
        <authorList>
            <person name="Li Q."/>
        </authorList>
    </citation>
    <scope>NUCLEOTIDE SEQUENCE [LARGE SCALE GENOMIC DNA]</scope>
    <source>
        <strain evidence="2 3">YB-6</strain>
    </source>
</reference>
<comment type="caution">
    <text evidence="2">The sequence shown here is derived from an EMBL/GenBank/DDBJ whole genome shotgun (WGS) entry which is preliminary data.</text>
</comment>